<organism evidence="2 3">
    <name type="scientific">Catenulispora subtropica</name>
    <dbReference type="NCBI Taxonomy" id="450798"/>
    <lineage>
        <taxon>Bacteria</taxon>
        <taxon>Bacillati</taxon>
        <taxon>Actinomycetota</taxon>
        <taxon>Actinomycetes</taxon>
        <taxon>Catenulisporales</taxon>
        <taxon>Catenulisporaceae</taxon>
        <taxon>Catenulispora</taxon>
    </lineage>
</organism>
<evidence type="ECO:0000313" key="3">
    <source>
        <dbReference type="Proteomes" id="UP001499854"/>
    </source>
</evidence>
<protein>
    <recommendedName>
        <fullName evidence="4">Acyl-CoA carboxylase epsilon subunit</fullName>
    </recommendedName>
</protein>
<proteinExistence type="predicted"/>
<dbReference type="Proteomes" id="UP001499854">
    <property type="component" value="Unassembled WGS sequence"/>
</dbReference>
<feature type="region of interest" description="Disordered" evidence="1">
    <location>
        <begin position="35"/>
        <end position="80"/>
    </location>
</feature>
<dbReference type="RefSeq" id="WP_344658178.1">
    <property type="nucleotide sequence ID" value="NZ_BAAAQM010000018.1"/>
</dbReference>
<comment type="caution">
    <text evidence="2">The sequence shown here is derived from an EMBL/GenBank/DDBJ whole genome shotgun (WGS) entry which is preliminary data.</text>
</comment>
<dbReference type="Pfam" id="PF13822">
    <property type="entry name" value="ACC_epsilon"/>
    <property type="match status" value="1"/>
</dbReference>
<evidence type="ECO:0008006" key="4">
    <source>
        <dbReference type="Google" id="ProtNLM"/>
    </source>
</evidence>
<evidence type="ECO:0000313" key="2">
    <source>
        <dbReference type="EMBL" id="GAA1973007.1"/>
    </source>
</evidence>
<reference evidence="2 3" key="1">
    <citation type="journal article" date="2019" name="Int. J. Syst. Evol. Microbiol.">
        <title>The Global Catalogue of Microorganisms (GCM) 10K type strain sequencing project: providing services to taxonomists for standard genome sequencing and annotation.</title>
        <authorList>
            <consortium name="The Broad Institute Genomics Platform"/>
            <consortium name="The Broad Institute Genome Sequencing Center for Infectious Disease"/>
            <person name="Wu L."/>
            <person name="Ma J."/>
        </authorList>
    </citation>
    <scope>NUCLEOTIDE SEQUENCE [LARGE SCALE GENOMIC DNA]</scope>
    <source>
        <strain evidence="2 3">JCM 16013</strain>
    </source>
</reference>
<gene>
    <name evidence="2" type="ORF">GCM10009838_35910</name>
</gene>
<dbReference type="InterPro" id="IPR032716">
    <property type="entry name" value="ACC_epsilon"/>
</dbReference>
<keyword evidence="3" id="KW-1185">Reference proteome</keyword>
<accession>A0ABN2RQ76</accession>
<evidence type="ECO:0000256" key="1">
    <source>
        <dbReference type="SAM" id="MobiDB-lite"/>
    </source>
</evidence>
<name>A0ABN2RQ76_9ACTN</name>
<dbReference type="EMBL" id="BAAAQM010000018">
    <property type="protein sequence ID" value="GAA1973007.1"/>
    <property type="molecule type" value="Genomic_DNA"/>
</dbReference>
<sequence length="80" mass="8148">MSAGEAAEIRVVQGNPTPEELAAVVTVLAAASVAAAQSRSDNDRRQAVSLGGWSAPERGVRPALRSGPGGWRASALPQGR</sequence>